<proteinExistence type="predicted"/>
<keyword evidence="3" id="KW-1185">Reference proteome</keyword>
<dbReference type="EMBL" id="BAABZQ010000001">
    <property type="protein sequence ID" value="GAA6499140.1"/>
    <property type="molecule type" value="Genomic_DNA"/>
</dbReference>
<dbReference type="PANTHER" id="PTHR43179">
    <property type="entry name" value="RHAMNOSYLTRANSFERASE WBBL"/>
    <property type="match status" value="1"/>
</dbReference>
<dbReference type="SUPFAM" id="SSF53448">
    <property type="entry name" value="Nucleotide-diphospho-sugar transferases"/>
    <property type="match status" value="2"/>
</dbReference>
<dbReference type="PANTHER" id="PTHR43179:SF7">
    <property type="entry name" value="RHAMNOSYLTRANSFERASE WBBL"/>
    <property type="match status" value="1"/>
</dbReference>
<gene>
    <name evidence="2" type="ORF">K340107D12_19560</name>
</gene>
<protein>
    <submittedName>
        <fullName evidence="2">Glycosyltransferase family 2 protein</fullName>
    </submittedName>
</protein>
<reference evidence="2 3" key="1">
    <citation type="submission" date="2024-04" db="EMBL/GenBank/DDBJ databases">
        <title>Defined microbial consortia suppress multidrug-resistant proinflammatory Enterobacteriaceae via ecological control.</title>
        <authorList>
            <person name="Furuichi M."/>
            <person name="Kawaguchi T."/>
            <person name="Pust M."/>
            <person name="Yasuma K."/>
            <person name="Plichta D."/>
            <person name="Hasegawa N."/>
            <person name="Ohya T."/>
            <person name="Bhattarai S."/>
            <person name="Sasajima S."/>
            <person name="Aoto Y."/>
            <person name="Tuganbaev T."/>
            <person name="Yaginuma M."/>
            <person name="Ueda M."/>
            <person name="Okahashi N."/>
            <person name="Amafuji K."/>
            <person name="Kiridooshi Y."/>
            <person name="Sugita K."/>
            <person name="Strazar M."/>
            <person name="Skelly A."/>
            <person name="Suda W."/>
            <person name="Hattori M."/>
            <person name="Nakamoto N."/>
            <person name="Caballero S."/>
            <person name="Norman J."/>
            <person name="Olle B."/>
            <person name="Tanoue T."/>
            <person name="Arita M."/>
            <person name="Bucci V."/>
            <person name="Atarashi K."/>
            <person name="Xavier R."/>
            <person name="Honda K."/>
        </authorList>
    </citation>
    <scope>NUCLEOTIDE SEQUENCE [LARGE SCALE GENOMIC DNA]</scope>
    <source>
        <strain evidence="3">k34-0107-D12</strain>
    </source>
</reference>
<dbReference type="CDD" id="cd04186">
    <property type="entry name" value="GT_2_like_c"/>
    <property type="match status" value="1"/>
</dbReference>
<dbReference type="InterPro" id="IPR029044">
    <property type="entry name" value="Nucleotide-diphossugar_trans"/>
</dbReference>
<dbReference type="Pfam" id="PF00535">
    <property type="entry name" value="Glycos_transf_2"/>
    <property type="match status" value="2"/>
</dbReference>
<comment type="caution">
    <text evidence="2">The sequence shown here is derived from an EMBL/GenBank/DDBJ whole genome shotgun (WGS) entry which is preliminary data.</text>
</comment>
<dbReference type="InterPro" id="IPR001173">
    <property type="entry name" value="Glyco_trans_2-like"/>
</dbReference>
<accession>A0ABQ0BRI7</accession>
<organism evidence="2 3">
    <name type="scientific">Blautia parvula</name>
    <dbReference type="NCBI Taxonomy" id="2877527"/>
    <lineage>
        <taxon>Bacteria</taxon>
        <taxon>Bacillati</taxon>
        <taxon>Bacillota</taxon>
        <taxon>Clostridia</taxon>
        <taxon>Lachnospirales</taxon>
        <taxon>Lachnospiraceae</taxon>
        <taxon>Blautia</taxon>
    </lineage>
</organism>
<dbReference type="CDD" id="cd04184">
    <property type="entry name" value="GT2_RfbC_Mx_like"/>
    <property type="match status" value="1"/>
</dbReference>
<dbReference type="Gene3D" id="3.90.550.10">
    <property type="entry name" value="Spore Coat Polysaccharide Biosynthesis Protein SpsA, Chain A"/>
    <property type="match status" value="2"/>
</dbReference>
<feature type="domain" description="Glycosyltransferase 2-like" evidence="1">
    <location>
        <begin position="285"/>
        <end position="446"/>
    </location>
</feature>
<dbReference type="Proteomes" id="UP001600941">
    <property type="component" value="Unassembled WGS sequence"/>
</dbReference>
<evidence type="ECO:0000313" key="3">
    <source>
        <dbReference type="Proteomes" id="UP001600941"/>
    </source>
</evidence>
<feature type="domain" description="Glycosyltransferase 2-like" evidence="1">
    <location>
        <begin position="544"/>
        <end position="667"/>
    </location>
</feature>
<evidence type="ECO:0000259" key="1">
    <source>
        <dbReference type="Pfam" id="PF00535"/>
    </source>
</evidence>
<evidence type="ECO:0000313" key="2">
    <source>
        <dbReference type="EMBL" id="GAA6499140.1"/>
    </source>
</evidence>
<sequence length="817" mass="94762">MSREIYEVKRERFHLTDRNLYLLEGTWPKGYEAEAVLDGKKISVEAKPQEYVSAMDRFQDMQLTSGMRIQIQVTLPSHLEQYKKLIIYAVDGQSRQKWFSVSVVQLQRKQGKPQYYLEETAVDRKAGTCRLRGWAVYKKPLSIYLEDENKKRLAVQVQRTKRPDVQAQHREAGLQEDTGFYVEFPCGNNPYIYLVFDGKNAKTIRKIHLKSSKLMEEKLIRYYHKGTRYLKMHGAGALLQKVVRKATNQEPGPIPYEKWLPKHVPTPGQLENQRRSQFPYSPLISVVVPLYKTPERYLKQMIGSLQNQTYENWELCLSDGSGGESPIKTLLESYQREDHRIKVCFHDKPMQISENTNAAIGLAEGELIAFADHDDVLTPDALFECVKALNEQQEISVLYSDEDKMTMDGNKFFQPHFKPDFNIDLLCTVNYICHLFVVRREIIEQVGMLRKEYDGAQDYDFIFRCVEYAGRKHIYHIPRVLYHWRCHEDSTAENPESKKYAFEAGKKAILAHYDRIGVKASVENGEYLGLYRTHYIRDYDPLISIIIPNKDHTDDLERCIRAIEEKSSYRNYEYVIVENNSTEKTTFAYYRKLEQENPKAHVVYWEGKFNYSAINNFGISHAKGEYLLLLNNDTEIINADCLEELLGYCMRSDVGAVGARLYYEDETIQHAGVVIGFGGIAGHCFVQQKRGESGYCHRIICAQDYSAVTAACMMVKRKAYDMAGGLSEELEVAFNDIDFCLKLQKAGFLVVYNPYAELYHYESKSRGLDDTPEKVARFAREIETFEKRWPEILKDGDPYYNPNLTLDSQDFSLRRNG</sequence>
<dbReference type="RefSeq" id="WP_227211679.1">
    <property type="nucleotide sequence ID" value="NZ_BAABZQ010000001.1"/>
</dbReference>
<name>A0ABQ0BRI7_9FIRM</name>